<proteinExistence type="predicted"/>
<evidence type="ECO:0000313" key="2">
    <source>
        <dbReference type="EMBL" id="MPC25869.1"/>
    </source>
</evidence>
<dbReference type="OrthoDB" id="3238794at2759"/>
<organism evidence="2 3">
    <name type="scientific">Portunus trituberculatus</name>
    <name type="common">Swimming crab</name>
    <name type="synonym">Neptunus trituberculatus</name>
    <dbReference type="NCBI Taxonomy" id="210409"/>
    <lineage>
        <taxon>Eukaryota</taxon>
        <taxon>Metazoa</taxon>
        <taxon>Ecdysozoa</taxon>
        <taxon>Arthropoda</taxon>
        <taxon>Crustacea</taxon>
        <taxon>Multicrustacea</taxon>
        <taxon>Malacostraca</taxon>
        <taxon>Eumalacostraca</taxon>
        <taxon>Eucarida</taxon>
        <taxon>Decapoda</taxon>
        <taxon>Pleocyemata</taxon>
        <taxon>Brachyura</taxon>
        <taxon>Eubrachyura</taxon>
        <taxon>Portunoidea</taxon>
        <taxon>Portunidae</taxon>
        <taxon>Portuninae</taxon>
        <taxon>Portunus</taxon>
    </lineage>
</organism>
<sequence length="126" mass="14153">MPVPLRKNRVEEIEIEKMNIVPERATVDVVDDHQQEQHAERTAMDPTSPMSDQEAEDVALSTWTTHHIGGKQNVILSIKSVNLPVPTQVNPSMSRVKDKFDGHTAVVRTVACRENVGKLLNQEIHL</sequence>
<name>A0A5B7DXP3_PORTR</name>
<evidence type="ECO:0000313" key="3">
    <source>
        <dbReference type="Proteomes" id="UP000324222"/>
    </source>
</evidence>
<keyword evidence="3" id="KW-1185">Reference proteome</keyword>
<dbReference type="EMBL" id="VSRR010001520">
    <property type="protein sequence ID" value="MPC25869.1"/>
    <property type="molecule type" value="Genomic_DNA"/>
</dbReference>
<dbReference type="AlphaFoldDB" id="A0A5B7DXP3"/>
<accession>A0A5B7DXP3</accession>
<reference evidence="2 3" key="1">
    <citation type="submission" date="2019-05" db="EMBL/GenBank/DDBJ databases">
        <title>Another draft genome of Portunus trituberculatus and its Hox gene families provides insights of decapod evolution.</title>
        <authorList>
            <person name="Jeong J.-H."/>
            <person name="Song I."/>
            <person name="Kim S."/>
            <person name="Choi T."/>
            <person name="Kim D."/>
            <person name="Ryu S."/>
            <person name="Kim W."/>
        </authorList>
    </citation>
    <scope>NUCLEOTIDE SEQUENCE [LARGE SCALE GENOMIC DNA]</scope>
    <source>
        <tissue evidence="2">Muscle</tissue>
    </source>
</reference>
<comment type="caution">
    <text evidence="2">The sequence shown here is derived from an EMBL/GenBank/DDBJ whole genome shotgun (WGS) entry which is preliminary data.</text>
</comment>
<protein>
    <submittedName>
        <fullName evidence="2">Uncharacterized protein</fullName>
    </submittedName>
</protein>
<feature type="region of interest" description="Disordered" evidence="1">
    <location>
        <begin position="29"/>
        <end position="54"/>
    </location>
</feature>
<feature type="compositionally biased region" description="Basic and acidic residues" evidence="1">
    <location>
        <begin position="30"/>
        <end position="43"/>
    </location>
</feature>
<evidence type="ECO:0000256" key="1">
    <source>
        <dbReference type="SAM" id="MobiDB-lite"/>
    </source>
</evidence>
<dbReference type="Proteomes" id="UP000324222">
    <property type="component" value="Unassembled WGS sequence"/>
</dbReference>
<gene>
    <name evidence="2" type="ORF">E2C01_018992</name>
</gene>